<dbReference type="VEuPathDB" id="TriTrypDB:LdCL_280011700"/>
<gene>
    <name evidence="1" type="ORF">LdCL_280011700</name>
</gene>
<proteinExistence type="predicted"/>
<dbReference type="Proteomes" id="UP000274082">
    <property type="component" value="Chromosome 28"/>
</dbReference>
<reference evidence="1 2" key="1">
    <citation type="journal article" date="2018" name="Sci. Rep.">
        <title>A complete Leishmania donovani reference genome identifies novel genetic variations associated with virulence.</title>
        <authorList>
            <person name="Lypaczewski P."/>
            <person name="Hoshizaki J."/>
            <person name="Zhang W.-W."/>
            <person name="McCall L.-I."/>
            <person name="Torcivia-Rodriguez J."/>
            <person name="Simonyan V."/>
            <person name="Kaur A."/>
            <person name="Dewar K."/>
            <person name="Matlashewski G."/>
        </authorList>
    </citation>
    <scope>NUCLEOTIDE SEQUENCE [LARGE SCALE GENOMIC DNA]</scope>
    <source>
        <strain evidence="1 2">LdCL</strain>
    </source>
</reference>
<accession>A0A3Q8IQE0</accession>
<dbReference type="VEuPathDB" id="TriTrypDB:LDHU3_28.0880"/>
<protein>
    <submittedName>
        <fullName evidence="1">Uncharacterized protein</fullName>
    </submittedName>
</protein>
<dbReference type="PANTHER" id="PTHR35609">
    <property type="entry name" value="MACRO DOMAIN-CONTAINING PROTEIN"/>
    <property type="match status" value="1"/>
</dbReference>
<evidence type="ECO:0000313" key="2">
    <source>
        <dbReference type="Proteomes" id="UP000274082"/>
    </source>
</evidence>
<dbReference type="AlphaFoldDB" id="A0A3Q8IQE0"/>
<dbReference type="VEuPathDB" id="TriTrypDB:LdBPK_280710.1"/>
<dbReference type="PANTHER" id="PTHR35609:SF1">
    <property type="entry name" value="MACRO DOMAIN-CONTAINING PROTEIN"/>
    <property type="match status" value="1"/>
</dbReference>
<evidence type="ECO:0000313" key="1">
    <source>
        <dbReference type="EMBL" id="AYU80221.1"/>
    </source>
</evidence>
<organism evidence="1 2">
    <name type="scientific">Leishmania donovani</name>
    <dbReference type="NCBI Taxonomy" id="5661"/>
    <lineage>
        <taxon>Eukaryota</taxon>
        <taxon>Discoba</taxon>
        <taxon>Euglenozoa</taxon>
        <taxon>Kinetoplastea</taxon>
        <taxon>Metakinetoplastina</taxon>
        <taxon>Trypanosomatida</taxon>
        <taxon>Trypanosomatidae</taxon>
        <taxon>Leishmaniinae</taxon>
        <taxon>Leishmania</taxon>
    </lineage>
</organism>
<name>A0A3Q8IQE0_LEIDO</name>
<dbReference type="EMBL" id="CP029527">
    <property type="protein sequence ID" value="AYU80221.1"/>
    <property type="molecule type" value="Genomic_DNA"/>
</dbReference>
<dbReference type="OrthoDB" id="5207264at2759"/>
<keyword evidence="2" id="KW-1185">Reference proteome</keyword>
<sequence>MSGASPESTRAPASEPSVKEMPIGERFFEALFGFAEGDYVATRRSLFQNCTFEAVRANKSSGHNRVRKERALFHHPRVAGGLPVSSGWHSTPRVADLRTETTAAVRTFDEKYPGLLAKLAAARISSCEMSKPPSPVTCVHVTGDAGRMRSLTVNGVFQVASQFNLLEFSSSEISPEHGVRHYAHYPTQGPACALACMAGTVYRNYLLHPDFFGATDAAAFTENADVADRGQQTDRQLNMLDELVDYLTRARSSGDATYATDAAYSTACSAPALPREHFFTIRNGYFFLKRQMASLPARLHRIAAVEGISMADVEEELASRLRIGLVEDATVTLPLHDPPVFRVREQRQLTDQAERKVVCRLDADVAAEVEVHEVTQTYNSALSLPPKDHCTPLEWIGIATLSRIILRGTYEATLLVGVQHTLRDLERQASLAVASSPATPPFSLPPIFLTKVGGGVFNNDKEWIASGIASAVHRVAALSVPLNVRLVHFRRMDEYYMRYFPSWPVLD</sequence>